<dbReference type="Pfam" id="PF13470">
    <property type="entry name" value="PIN_3"/>
    <property type="match status" value="1"/>
</dbReference>
<evidence type="ECO:0000256" key="1">
    <source>
        <dbReference type="ARBA" id="ARBA00022722"/>
    </source>
</evidence>
<dbReference type="SUPFAM" id="SSF88723">
    <property type="entry name" value="PIN domain-like"/>
    <property type="match status" value="1"/>
</dbReference>
<keyword evidence="4" id="KW-0460">Magnesium</keyword>
<protein>
    <submittedName>
        <fullName evidence="7">PIN domain-containing protein</fullName>
    </submittedName>
</protein>
<dbReference type="GO" id="GO:0046872">
    <property type="term" value="F:metal ion binding"/>
    <property type="evidence" value="ECO:0007669"/>
    <property type="project" value="UniProtKB-KW"/>
</dbReference>
<sequence>MAFVAVYDANVLYPSTLRDVLIRVAQAGLVQAKWTDQILDETFRNLRKNRPDLDPKKLDRTRELMSGAIRDVLVKGHEPLIDILELPDPDDRHVLAAAIKAKAQVIVTSNLKDFPTDKLSVWDVQAVHPDAFIEAQVDLSPRLVYGVLTQIADSWESPPNAVVADVIDSLEREGLVASVAALRALT</sequence>
<dbReference type="InterPro" id="IPR029060">
    <property type="entry name" value="PIN-like_dom_sf"/>
</dbReference>
<keyword evidence="2" id="KW-0479">Metal-binding</keyword>
<evidence type="ECO:0000256" key="2">
    <source>
        <dbReference type="ARBA" id="ARBA00022723"/>
    </source>
</evidence>
<name>A0A6A0ASN7_9ACTN</name>
<keyword evidence="3" id="KW-0378">Hydrolase</keyword>
<dbReference type="GO" id="GO:0016787">
    <property type="term" value="F:hydrolase activity"/>
    <property type="evidence" value="ECO:0007669"/>
    <property type="project" value="UniProtKB-KW"/>
</dbReference>
<dbReference type="Pfam" id="PF26343">
    <property type="entry name" value="VapC50_C"/>
    <property type="match status" value="1"/>
</dbReference>
<keyword evidence="1" id="KW-0540">Nuclease</keyword>
<dbReference type="InterPro" id="IPR058652">
    <property type="entry name" value="VapC50_C"/>
</dbReference>
<accession>A0A6A0ASN7</accession>
<evidence type="ECO:0000256" key="4">
    <source>
        <dbReference type="ARBA" id="ARBA00022842"/>
    </source>
</evidence>
<dbReference type="InterPro" id="IPR002716">
    <property type="entry name" value="PIN_dom"/>
</dbReference>
<dbReference type="AlphaFoldDB" id="A0A6A0ASN7"/>
<feature type="domain" description="PIN" evidence="5">
    <location>
        <begin position="6"/>
        <end position="111"/>
    </location>
</feature>
<dbReference type="RefSeq" id="WP_173263667.1">
    <property type="nucleotide sequence ID" value="NZ_BLLG01000004.1"/>
</dbReference>
<evidence type="ECO:0000259" key="5">
    <source>
        <dbReference type="Pfam" id="PF13470"/>
    </source>
</evidence>
<evidence type="ECO:0000313" key="7">
    <source>
        <dbReference type="EMBL" id="GFH35708.1"/>
    </source>
</evidence>
<evidence type="ECO:0000256" key="3">
    <source>
        <dbReference type="ARBA" id="ARBA00022801"/>
    </source>
</evidence>
<keyword evidence="8" id="KW-1185">Reference proteome</keyword>
<comment type="caution">
    <text evidence="7">The sequence shown here is derived from an EMBL/GenBank/DDBJ whole genome shotgun (WGS) entry which is preliminary data.</text>
</comment>
<reference evidence="7 8" key="1">
    <citation type="submission" date="2020-02" db="EMBL/GenBank/DDBJ databases">
        <title>Whole Genome Shotgun Sequence of Streptomyces sp. strain CWH03.</title>
        <authorList>
            <person name="Dohra H."/>
            <person name="Kodani S."/>
            <person name="Yamamura H."/>
        </authorList>
    </citation>
    <scope>NUCLEOTIDE SEQUENCE [LARGE SCALE GENOMIC DNA]</scope>
    <source>
        <strain evidence="7 8">CWH03</strain>
    </source>
</reference>
<evidence type="ECO:0000259" key="6">
    <source>
        <dbReference type="Pfam" id="PF26343"/>
    </source>
</evidence>
<organism evidence="7 8">
    <name type="scientific">Streptomyces pacificus</name>
    <dbReference type="NCBI Taxonomy" id="2705029"/>
    <lineage>
        <taxon>Bacteria</taxon>
        <taxon>Bacillati</taxon>
        <taxon>Actinomycetota</taxon>
        <taxon>Actinomycetes</taxon>
        <taxon>Kitasatosporales</taxon>
        <taxon>Streptomycetaceae</taxon>
        <taxon>Streptomyces</taxon>
    </lineage>
</organism>
<dbReference type="EMBL" id="BLLG01000004">
    <property type="protein sequence ID" value="GFH35708.1"/>
    <property type="molecule type" value="Genomic_DNA"/>
</dbReference>
<feature type="domain" description="VapC50 C-terminal" evidence="6">
    <location>
        <begin position="129"/>
        <end position="184"/>
    </location>
</feature>
<dbReference type="Proteomes" id="UP000484988">
    <property type="component" value="Unassembled WGS sequence"/>
</dbReference>
<evidence type="ECO:0000313" key="8">
    <source>
        <dbReference type="Proteomes" id="UP000484988"/>
    </source>
</evidence>
<dbReference type="GO" id="GO:0004518">
    <property type="term" value="F:nuclease activity"/>
    <property type="evidence" value="ECO:0007669"/>
    <property type="project" value="UniProtKB-KW"/>
</dbReference>
<proteinExistence type="predicted"/>
<gene>
    <name evidence="7" type="ORF">SCWH03_19300</name>
</gene>